<name>A0ABT1IHY3_9PSEU</name>
<sequence length="125" mass="13165">MEALLVDYAGVFTDEGMPEVVARMRALGLKTALLSNADSVPAALPDVFDAVVVSGAVGVAKPEPGIYHDTASRLQVAPQQCVFVDDVADYVRGAVRVGMVGVHHRDLQSTVEELVILFDLAGSAD</sequence>
<dbReference type="PANTHER" id="PTHR47829">
    <property type="entry name" value="HYDROLASE, PUTATIVE (AFU_ORTHOLOGUE AFUA_1G12880)-RELATED"/>
    <property type="match status" value="1"/>
</dbReference>
<dbReference type="NCBIfam" id="TIGR01509">
    <property type="entry name" value="HAD-SF-IA-v3"/>
    <property type="match status" value="1"/>
</dbReference>
<dbReference type="InterPro" id="IPR036412">
    <property type="entry name" value="HAD-like_sf"/>
</dbReference>
<proteinExistence type="predicted"/>
<dbReference type="Proteomes" id="UP001205185">
    <property type="component" value="Unassembled WGS sequence"/>
</dbReference>
<gene>
    <name evidence="1" type="ORF">LV75_004791</name>
</gene>
<comment type="caution">
    <text evidence="1">The sequence shown here is derived from an EMBL/GenBank/DDBJ whole genome shotgun (WGS) entry which is preliminary data.</text>
</comment>
<dbReference type="RefSeq" id="WP_253889198.1">
    <property type="nucleotide sequence ID" value="NZ_BAAAVB010000001.1"/>
</dbReference>
<dbReference type="SUPFAM" id="SSF56784">
    <property type="entry name" value="HAD-like"/>
    <property type="match status" value="1"/>
</dbReference>
<dbReference type="InterPro" id="IPR006439">
    <property type="entry name" value="HAD-SF_hydro_IA"/>
</dbReference>
<keyword evidence="2" id="KW-1185">Reference proteome</keyword>
<protein>
    <submittedName>
        <fullName evidence="1">Haloacid dehalogenase superfamily, subfamily IA, variant 3 with third motif having DD or ED</fullName>
    </submittedName>
</protein>
<dbReference type="InterPro" id="IPR052898">
    <property type="entry name" value="ACAD10-like"/>
</dbReference>
<reference evidence="1 2" key="1">
    <citation type="submission" date="2022-06" db="EMBL/GenBank/DDBJ databases">
        <title>Genomic Encyclopedia of Archaeal and Bacterial Type Strains, Phase II (KMG-II): from individual species to whole genera.</title>
        <authorList>
            <person name="Goeker M."/>
        </authorList>
    </citation>
    <scope>NUCLEOTIDE SEQUENCE [LARGE SCALE GENOMIC DNA]</scope>
    <source>
        <strain evidence="1 2">DSM 44255</strain>
    </source>
</reference>
<dbReference type="Gene3D" id="3.40.50.1000">
    <property type="entry name" value="HAD superfamily/HAD-like"/>
    <property type="match status" value="1"/>
</dbReference>
<evidence type="ECO:0000313" key="2">
    <source>
        <dbReference type="Proteomes" id="UP001205185"/>
    </source>
</evidence>
<dbReference type="InterPro" id="IPR023214">
    <property type="entry name" value="HAD_sf"/>
</dbReference>
<evidence type="ECO:0000313" key="1">
    <source>
        <dbReference type="EMBL" id="MCP2272265.1"/>
    </source>
</evidence>
<accession>A0ABT1IHY3</accession>
<dbReference type="Pfam" id="PF00702">
    <property type="entry name" value="Hydrolase"/>
    <property type="match status" value="1"/>
</dbReference>
<organism evidence="1 2">
    <name type="scientific">Actinokineospora diospyrosa</name>
    <dbReference type="NCBI Taxonomy" id="103728"/>
    <lineage>
        <taxon>Bacteria</taxon>
        <taxon>Bacillati</taxon>
        <taxon>Actinomycetota</taxon>
        <taxon>Actinomycetes</taxon>
        <taxon>Pseudonocardiales</taxon>
        <taxon>Pseudonocardiaceae</taxon>
        <taxon>Actinokineospora</taxon>
    </lineage>
</organism>
<dbReference type="EMBL" id="JAMTCO010000012">
    <property type="protein sequence ID" value="MCP2272265.1"/>
    <property type="molecule type" value="Genomic_DNA"/>
</dbReference>
<dbReference type="PANTHER" id="PTHR47829:SF1">
    <property type="entry name" value="HAD FAMILY PHOSPHATASE"/>
    <property type="match status" value="1"/>
</dbReference>